<dbReference type="Proteomes" id="UP000308037">
    <property type="component" value="Unassembled WGS sequence"/>
</dbReference>
<dbReference type="Pfam" id="PF01894">
    <property type="entry name" value="YjbQ"/>
    <property type="match status" value="1"/>
</dbReference>
<dbReference type="EMBL" id="QKNX01000002">
    <property type="protein sequence ID" value="TKR26114.1"/>
    <property type="molecule type" value="Genomic_DNA"/>
</dbReference>
<name>A0A4U5JBA9_9EURY</name>
<protein>
    <submittedName>
        <fullName evidence="2">YjbQ family protein</fullName>
    </submittedName>
</protein>
<dbReference type="InterPro" id="IPR035917">
    <property type="entry name" value="YjbQ-like_sf"/>
</dbReference>
<gene>
    <name evidence="2" type="ORF">DM868_06360</name>
</gene>
<reference evidence="2 3" key="1">
    <citation type="submission" date="2019-04" db="EMBL/GenBank/DDBJ databases">
        <title>Natronomonas sp. F20-122 a newhaloarchaeon isolated from a saline saltern of Isla Bacuta, Huelva, Spain.</title>
        <authorList>
            <person name="Duran-Viseras A."/>
            <person name="Sanchez-Porro C."/>
            <person name="Ventosa A."/>
        </authorList>
    </citation>
    <scope>NUCLEOTIDE SEQUENCE [LARGE SCALE GENOMIC DNA]</scope>
    <source>
        <strain evidence="2 3">F20-122</strain>
    </source>
</reference>
<dbReference type="NCBIfam" id="TIGR00149">
    <property type="entry name" value="TIGR00149_YjbQ"/>
    <property type="match status" value="1"/>
</dbReference>
<evidence type="ECO:0000313" key="2">
    <source>
        <dbReference type="EMBL" id="TKR26114.1"/>
    </source>
</evidence>
<dbReference type="PROSITE" id="PS01314">
    <property type="entry name" value="UPF0047"/>
    <property type="match status" value="1"/>
</dbReference>
<dbReference type="PIRSF" id="PIRSF004681">
    <property type="entry name" value="UCP004681"/>
    <property type="match status" value="1"/>
</dbReference>
<dbReference type="InterPro" id="IPR001602">
    <property type="entry name" value="UPF0047_YjbQ-like"/>
</dbReference>
<dbReference type="OrthoDB" id="6663at2157"/>
<dbReference type="RefSeq" id="WP_137276031.1">
    <property type="nucleotide sequence ID" value="NZ_QKNX01000002.1"/>
</dbReference>
<organism evidence="2 3">
    <name type="scientific">Natronomonas salsuginis</name>
    <dbReference type="NCBI Taxonomy" id="2217661"/>
    <lineage>
        <taxon>Archaea</taxon>
        <taxon>Methanobacteriati</taxon>
        <taxon>Methanobacteriota</taxon>
        <taxon>Stenosarchaea group</taxon>
        <taxon>Halobacteria</taxon>
        <taxon>Halobacteriales</taxon>
        <taxon>Natronomonadaceae</taxon>
        <taxon>Natronomonas</taxon>
    </lineage>
</organism>
<evidence type="ECO:0000313" key="3">
    <source>
        <dbReference type="Proteomes" id="UP000308037"/>
    </source>
</evidence>
<dbReference type="SUPFAM" id="SSF111038">
    <property type="entry name" value="YjbQ-like"/>
    <property type="match status" value="1"/>
</dbReference>
<dbReference type="PANTHER" id="PTHR30615">
    <property type="entry name" value="UNCHARACTERIZED PROTEIN YJBQ-RELATED"/>
    <property type="match status" value="1"/>
</dbReference>
<sequence>MNVSTEHRIDVVDVTERVEAELPAVDHGLCTVFVEHTTAALSINEAEPHLVDDIEAFVAELSASDGWKHDALDGNADSHLRSSLFGRSVCVPIRDGKLALGTWQSVLLIECDGPRTRSLSVTATPSVE</sequence>
<keyword evidence="3" id="KW-1185">Reference proteome</keyword>
<comment type="similarity">
    <text evidence="1">Belongs to the UPF0047 family.</text>
</comment>
<evidence type="ECO:0000256" key="1">
    <source>
        <dbReference type="ARBA" id="ARBA00005534"/>
    </source>
</evidence>
<dbReference type="Gene3D" id="2.60.120.460">
    <property type="entry name" value="YjbQ-like"/>
    <property type="match status" value="1"/>
</dbReference>
<dbReference type="AlphaFoldDB" id="A0A4U5JBA9"/>
<dbReference type="PANTHER" id="PTHR30615:SF8">
    <property type="entry name" value="UPF0047 PROTEIN C4A8.02C"/>
    <property type="match status" value="1"/>
</dbReference>
<comment type="caution">
    <text evidence="2">The sequence shown here is derived from an EMBL/GenBank/DDBJ whole genome shotgun (WGS) entry which is preliminary data.</text>
</comment>
<accession>A0A4U5JBA9</accession>
<proteinExistence type="inferred from homology"/>